<gene>
    <name evidence="2" type="ORF">K3721_04945</name>
</gene>
<protein>
    <submittedName>
        <fullName evidence="2">Uncharacterized protein</fullName>
    </submittedName>
</protein>
<feature type="transmembrane region" description="Helical" evidence="1">
    <location>
        <begin position="34"/>
        <end position="58"/>
    </location>
</feature>
<dbReference type="AlphaFoldDB" id="A0A9Q9HPD8"/>
<keyword evidence="1" id="KW-0812">Transmembrane</keyword>
<organism evidence="2 3">
    <name type="scientific">Leisingera caerulea</name>
    <name type="common">Phaeobacter caeruleus</name>
    <dbReference type="NCBI Taxonomy" id="506591"/>
    <lineage>
        <taxon>Bacteria</taxon>
        <taxon>Pseudomonadati</taxon>
        <taxon>Pseudomonadota</taxon>
        <taxon>Alphaproteobacteria</taxon>
        <taxon>Rhodobacterales</taxon>
        <taxon>Roseobacteraceae</taxon>
        <taxon>Leisingera</taxon>
    </lineage>
</organism>
<keyword evidence="1" id="KW-0472">Membrane</keyword>
<name>A0A9Q9HPD8_LEICA</name>
<reference evidence="2" key="1">
    <citation type="submission" date="2021-08" db="EMBL/GenBank/DDBJ databases">
        <authorList>
            <person name="Nwanade C."/>
            <person name="Wang M."/>
            <person name="Masoudi A."/>
            <person name="Yu Z."/>
            <person name="Liu J."/>
        </authorList>
    </citation>
    <scope>NUCLEOTIDE SEQUENCE</scope>
    <source>
        <strain evidence="2">S122</strain>
    </source>
</reference>
<dbReference type="Proteomes" id="UP001058713">
    <property type="component" value="Chromosome"/>
</dbReference>
<evidence type="ECO:0000313" key="2">
    <source>
        <dbReference type="EMBL" id="UWQ55797.1"/>
    </source>
</evidence>
<feature type="transmembrane region" description="Helical" evidence="1">
    <location>
        <begin position="70"/>
        <end position="89"/>
    </location>
</feature>
<evidence type="ECO:0000256" key="1">
    <source>
        <dbReference type="SAM" id="Phobius"/>
    </source>
</evidence>
<dbReference type="EMBL" id="CP081070">
    <property type="protein sequence ID" value="UWQ55797.1"/>
    <property type="molecule type" value="Genomic_DNA"/>
</dbReference>
<dbReference type="KEGG" id="lcae:K3721_04945"/>
<feature type="transmembrane region" description="Helical" evidence="1">
    <location>
        <begin position="95"/>
        <end position="122"/>
    </location>
</feature>
<keyword evidence="1" id="KW-1133">Transmembrane helix</keyword>
<evidence type="ECO:0000313" key="3">
    <source>
        <dbReference type="Proteomes" id="UP001058713"/>
    </source>
</evidence>
<sequence>MHFAGKIGSIWQRLPYLLFGLFSEYGYSILRPTLWLLGVWALGFAAFWGYFSGCCVPAPHEMIERPMGSAMALSFSNLFPLFGFGRTFLLEELKVLPAVLQFFTGFQTVASLPLLFFLGLGLRQRFRLR</sequence>
<accession>A0A9Q9HPD8</accession>
<proteinExistence type="predicted"/>